<evidence type="ECO:0000313" key="10">
    <source>
        <dbReference type="Proteomes" id="UP000233491"/>
    </source>
</evidence>
<dbReference type="Pfam" id="PF00482">
    <property type="entry name" value="T2SSF"/>
    <property type="match status" value="1"/>
</dbReference>
<dbReference type="GO" id="GO:0005886">
    <property type="term" value="C:plasma membrane"/>
    <property type="evidence" value="ECO:0007669"/>
    <property type="project" value="UniProtKB-SubCell"/>
</dbReference>
<sequence length="332" mass="35688">MPDVVRALLDIAASRPDLLALAAFIAMLTSIVVTVASSMARRRHLKRRLTVNLPVSRRDAPGEEPGDDPLSTLGLGPEGSRLPPTLEKFIAQANSIVSGGDAGKMKIARQRMIRAGLFSPHAVALFFLARLAGAIAAPATALLLLTVANAMPETTKLLVVLLVSAIVGYLGPSFYVDRRAKTVLRQNRIAFPDFMDLMGVCANAGLSMEASLERVTQELAPMYPALGVNLEVLCLEVRAGRSMELALQTLADRVGVPEVRAFATLLQQSRELGSSLSDALRVFAEDMRHQRLAAAEEKAYALPAKLSVPVTACILPVVLFIAIWPMVVKFNS</sequence>
<evidence type="ECO:0000256" key="3">
    <source>
        <dbReference type="ARBA" id="ARBA00022692"/>
    </source>
</evidence>
<feature type="transmembrane region" description="Helical" evidence="7">
    <location>
        <begin position="115"/>
        <end position="137"/>
    </location>
</feature>
<feature type="transmembrane region" description="Helical" evidence="7">
    <location>
        <begin position="157"/>
        <end position="176"/>
    </location>
</feature>
<name>A0A1I4TGM0_9HYPH</name>
<dbReference type="EMBL" id="PJNW01000023">
    <property type="protein sequence ID" value="PKR87235.1"/>
    <property type="molecule type" value="Genomic_DNA"/>
</dbReference>
<dbReference type="OrthoDB" id="9810662at2"/>
<proteinExistence type="predicted"/>
<evidence type="ECO:0000256" key="5">
    <source>
        <dbReference type="ARBA" id="ARBA00023136"/>
    </source>
</evidence>
<dbReference type="InterPro" id="IPR018076">
    <property type="entry name" value="T2SS_GspF_dom"/>
</dbReference>
<organism evidence="9 10">
    <name type="scientific">Pleomorphomonas diazotrophica</name>
    <dbReference type="NCBI Taxonomy" id="1166257"/>
    <lineage>
        <taxon>Bacteria</taxon>
        <taxon>Pseudomonadati</taxon>
        <taxon>Pseudomonadota</taxon>
        <taxon>Alphaproteobacteria</taxon>
        <taxon>Hyphomicrobiales</taxon>
        <taxon>Pleomorphomonadaceae</taxon>
        <taxon>Pleomorphomonas</taxon>
    </lineage>
</organism>
<comment type="subcellular location">
    <subcellularLocation>
        <location evidence="1">Cell membrane</location>
        <topology evidence="1">Multi-pass membrane protein</topology>
    </subcellularLocation>
</comment>
<dbReference type="Proteomes" id="UP000233491">
    <property type="component" value="Unassembled WGS sequence"/>
</dbReference>
<keyword evidence="3 7" id="KW-0812">Transmembrane</keyword>
<keyword evidence="4 7" id="KW-1133">Transmembrane helix</keyword>
<keyword evidence="5 7" id="KW-0472">Membrane</keyword>
<evidence type="ECO:0000256" key="4">
    <source>
        <dbReference type="ARBA" id="ARBA00022989"/>
    </source>
</evidence>
<dbReference type="AlphaFoldDB" id="A0A1I4TGM0"/>
<gene>
    <name evidence="9" type="ORF">CXZ10_20755</name>
</gene>
<protein>
    <submittedName>
        <fullName evidence="9">Type II secretion protein F</fullName>
    </submittedName>
</protein>
<feature type="transmembrane region" description="Helical" evidence="7">
    <location>
        <begin position="18"/>
        <end position="40"/>
    </location>
</feature>
<dbReference type="RefSeq" id="WP_101291283.1">
    <property type="nucleotide sequence ID" value="NZ_FOUQ01000005.1"/>
</dbReference>
<keyword evidence="2" id="KW-1003">Cell membrane</keyword>
<keyword evidence="10" id="KW-1185">Reference proteome</keyword>
<evidence type="ECO:0000256" key="1">
    <source>
        <dbReference type="ARBA" id="ARBA00004651"/>
    </source>
</evidence>
<feature type="domain" description="Type II secretion system protein GspF" evidence="8">
    <location>
        <begin position="194"/>
        <end position="321"/>
    </location>
</feature>
<evidence type="ECO:0000256" key="6">
    <source>
        <dbReference type="SAM" id="MobiDB-lite"/>
    </source>
</evidence>
<accession>A0A1I4TGM0</accession>
<evidence type="ECO:0000256" key="2">
    <source>
        <dbReference type="ARBA" id="ARBA00022475"/>
    </source>
</evidence>
<evidence type="ECO:0000256" key="7">
    <source>
        <dbReference type="SAM" id="Phobius"/>
    </source>
</evidence>
<evidence type="ECO:0000259" key="8">
    <source>
        <dbReference type="Pfam" id="PF00482"/>
    </source>
</evidence>
<evidence type="ECO:0000313" key="9">
    <source>
        <dbReference type="EMBL" id="PKR87235.1"/>
    </source>
</evidence>
<feature type="region of interest" description="Disordered" evidence="6">
    <location>
        <begin position="56"/>
        <end position="77"/>
    </location>
</feature>
<reference evidence="9 10" key="1">
    <citation type="submission" date="2017-12" db="EMBL/GenBank/DDBJ databases">
        <title>Anaerobic carbon monoxide metabolism by Pleomorphomonas carboxyditropha sp. nov., a new mesophilic hydrogenogenic carboxidotroph.</title>
        <authorList>
            <person name="Esquivel-Elizondo S."/>
            <person name="Krajmalnik-Brown R."/>
        </authorList>
    </citation>
    <scope>NUCLEOTIDE SEQUENCE [LARGE SCALE GENOMIC DNA]</scope>
    <source>
        <strain evidence="9 10">R5-392</strain>
    </source>
</reference>
<dbReference type="PANTHER" id="PTHR35007">
    <property type="entry name" value="INTEGRAL MEMBRANE PROTEIN-RELATED"/>
    <property type="match status" value="1"/>
</dbReference>
<dbReference type="PANTHER" id="PTHR35007:SF2">
    <property type="entry name" value="PILUS ASSEMBLE PROTEIN"/>
    <property type="match status" value="1"/>
</dbReference>
<feature type="transmembrane region" description="Helical" evidence="7">
    <location>
        <begin position="306"/>
        <end position="327"/>
    </location>
</feature>
<comment type="caution">
    <text evidence="9">The sequence shown here is derived from an EMBL/GenBank/DDBJ whole genome shotgun (WGS) entry which is preliminary data.</text>
</comment>